<dbReference type="EMBL" id="MU250527">
    <property type="protein sequence ID" value="KAG7450036.1"/>
    <property type="molecule type" value="Genomic_DNA"/>
</dbReference>
<sequence length="163" mass="18583">MSTRSAPNKRRETRAATTVLARRYLLEIFGHLLPYDILRLARSTRNFRRLIMHPSSLSCWGASLANVLDLPDPFPGMTEPAWVNLVFNPQCHVYLPRLLHDSNAQFTMLAQTCHNHLALNHGCGCTLTQMEGYAGERHAGRYASVADRQKATRRKHILRQDFS</sequence>
<comment type="caution">
    <text evidence="1">The sequence shown here is derived from an EMBL/GenBank/DDBJ whole genome shotgun (WGS) entry which is preliminary data.</text>
</comment>
<dbReference type="RefSeq" id="XP_043043536.1">
    <property type="nucleotide sequence ID" value="XM_043176843.1"/>
</dbReference>
<evidence type="ECO:0000313" key="2">
    <source>
        <dbReference type="Proteomes" id="UP000812287"/>
    </source>
</evidence>
<keyword evidence="2" id="KW-1185">Reference proteome</keyword>
<reference evidence="1" key="1">
    <citation type="submission" date="2020-11" db="EMBL/GenBank/DDBJ databases">
        <title>Adaptations for nitrogen fixation in a non-lichenized fungal sporocarp promotes dispersal by wood-feeding termites.</title>
        <authorList>
            <consortium name="DOE Joint Genome Institute"/>
            <person name="Koch R.A."/>
            <person name="Yoon G."/>
            <person name="Arayal U."/>
            <person name="Lail K."/>
            <person name="Amirebrahimi M."/>
            <person name="Labutti K."/>
            <person name="Lipzen A."/>
            <person name="Riley R."/>
            <person name="Barry K."/>
            <person name="Henrissat B."/>
            <person name="Grigoriev I.V."/>
            <person name="Herr J.R."/>
            <person name="Aime M.C."/>
        </authorList>
    </citation>
    <scope>NUCLEOTIDE SEQUENCE</scope>
    <source>
        <strain evidence="1">MCA 3950</strain>
    </source>
</reference>
<dbReference type="Proteomes" id="UP000812287">
    <property type="component" value="Unassembled WGS sequence"/>
</dbReference>
<dbReference type="GeneID" id="66099130"/>
<dbReference type="AlphaFoldDB" id="A0A9P8AWC3"/>
<evidence type="ECO:0008006" key="3">
    <source>
        <dbReference type="Google" id="ProtNLM"/>
    </source>
</evidence>
<dbReference type="OrthoDB" id="2322499at2759"/>
<name>A0A9P8AWC3_9AGAR</name>
<evidence type="ECO:0000313" key="1">
    <source>
        <dbReference type="EMBL" id="KAG7450036.1"/>
    </source>
</evidence>
<gene>
    <name evidence="1" type="ORF">BT62DRAFT_1002371</name>
</gene>
<accession>A0A9P8AWC3</accession>
<proteinExistence type="predicted"/>
<protein>
    <recommendedName>
        <fullName evidence="3">F-box domain-containing protein</fullName>
    </recommendedName>
</protein>
<organism evidence="1 2">
    <name type="scientific">Guyanagaster necrorhizus</name>
    <dbReference type="NCBI Taxonomy" id="856835"/>
    <lineage>
        <taxon>Eukaryota</taxon>
        <taxon>Fungi</taxon>
        <taxon>Dikarya</taxon>
        <taxon>Basidiomycota</taxon>
        <taxon>Agaricomycotina</taxon>
        <taxon>Agaricomycetes</taxon>
        <taxon>Agaricomycetidae</taxon>
        <taxon>Agaricales</taxon>
        <taxon>Marasmiineae</taxon>
        <taxon>Physalacriaceae</taxon>
        <taxon>Guyanagaster</taxon>
    </lineage>
</organism>